<dbReference type="CDD" id="cd02995">
    <property type="entry name" value="PDI_a_PDI_a'_C"/>
    <property type="match status" value="1"/>
</dbReference>
<dbReference type="AlphaFoldDB" id="A0A5J9TLY1"/>
<dbReference type="Gene3D" id="3.40.30.10">
    <property type="entry name" value="Glutaredoxin"/>
    <property type="match status" value="4"/>
</dbReference>
<keyword evidence="16" id="KW-1185">Reference proteome</keyword>
<protein>
    <recommendedName>
        <fullName evidence="4">protein disulfide-isomerase</fullName>
        <ecNumber evidence="4">5.3.4.1</ecNumber>
    </recommendedName>
</protein>
<dbReference type="Pfam" id="PF00085">
    <property type="entry name" value="Thioredoxin"/>
    <property type="match status" value="2"/>
</dbReference>
<dbReference type="Pfam" id="PF13848">
    <property type="entry name" value="Thioredoxin_6"/>
    <property type="match status" value="1"/>
</dbReference>
<dbReference type="InterPro" id="IPR013766">
    <property type="entry name" value="Thioredoxin_domain"/>
</dbReference>
<comment type="function">
    <text evidence="12">Acts as a protein-folding catalyst that interacts with nascent polypeptides to catalyze the formation, isomerization, and reduction or oxidation of disulfide bonds. May play a role in storage protein biogenesis.</text>
</comment>
<comment type="catalytic activity">
    <reaction evidence="1">
        <text>Catalyzes the rearrangement of -S-S- bonds in proteins.</text>
        <dbReference type="EC" id="5.3.4.1"/>
    </reaction>
</comment>
<dbReference type="EMBL" id="RWGY01000039">
    <property type="protein sequence ID" value="TVU12413.1"/>
    <property type="molecule type" value="Genomic_DNA"/>
</dbReference>
<dbReference type="CDD" id="cd02961">
    <property type="entry name" value="PDI_a_family"/>
    <property type="match status" value="1"/>
</dbReference>
<keyword evidence="11" id="KW-0676">Redox-active center</keyword>
<dbReference type="InterPro" id="IPR036249">
    <property type="entry name" value="Thioredoxin-like_sf"/>
</dbReference>
<dbReference type="FunFam" id="3.40.30.10:FF:000042">
    <property type="entry name" value="protein disulfide-isomerase A2"/>
    <property type="match status" value="1"/>
</dbReference>
<evidence type="ECO:0000256" key="10">
    <source>
        <dbReference type="ARBA" id="ARBA00023235"/>
    </source>
</evidence>
<dbReference type="GO" id="GO:0005788">
    <property type="term" value="C:endoplasmic reticulum lumen"/>
    <property type="evidence" value="ECO:0007669"/>
    <property type="project" value="UniProtKB-SubCell"/>
</dbReference>
<feature type="signal peptide" evidence="13">
    <location>
        <begin position="1"/>
        <end position="23"/>
    </location>
</feature>
<dbReference type="GO" id="GO:0003756">
    <property type="term" value="F:protein disulfide isomerase activity"/>
    <property type="evidence" value="ECO:0007669"/>
    <property type="project" value="UniProtKB-EC"/>
</dbReference>
<comment type="similarity">
    <text evidence="3">Belongs to the protein disulfide isomerase family.</text>
</comment>
<evidence type="ECO:0000256" key="13">
    <source>
        <dbReference type="SAM" id="SignalP"/>
    </source>
</evidence>
<keyword evidence="5 13" id="KW-0732">Signal</keyword>
<dbReference type="PROSITE" id="PS51352">
    <property type="entry name" value="THIOREDOXIN_2"/>
    <property type="match status" value="1"/>
</dbReference>
<evidence type="ECO:0000256" key="11">
    <source>
        <dbReference type="ARBA" id="ARBA00023284"/>
    </source>
</evidence>
<dbReference type="PANTHER" id="PTHR18929:SF189">
    <property type="entry name" value="PROTEIN DISULFIDE ISOMERASE-LIKE 1-5-RELATED"/>
    <property type="match status" value="1"/>
</dbReference>
<evidence type="ECO:0000256" key="8">
    <source>
        <dbReference type="ARBA" id="ARBA00023157"/>
    </source>
</evidence>
<feature type="chain" id="PRO_5023923204" description="protein disulfide-isomerase" evidence="13">
    <location>
        <begin position="24"/>
        <end position="538"/>
    </location>
</feature>
<evidence type="ECO:0000256" key="6">
    <source>
        <dbReference type="ARBA" id="ARBA00022737"/>
    </source>
</evidence>
<evidence type="ECO:0000256" key="12">
    <source>
        <dbReference type="ARBA" id="ARBA00060135"/>
    </source>
</evidence>
<evidence type="ECO:0000256" key="3">
    <source>
        <dbReference type="ARBA" id="ARBA00006347"/>
    </source>
</evidence>
<dbReference type="EC" id="5.3.4.1" evidence="4"/>
<evidence type="ECO:0000259" key="14">
    <source>
        <dbReference type="PROSITE" id="PS51352"/>
    </source>
</evidence>
<dbReference type="PANTHER" id="PTHR18929">
    <property type="entry name" value="PROTEIN DISULFIDE ISOMERASE"/>
    <property type="match status" value="1"/>
</dbReference>
<dbReference type="FunFam" id="3.40.30.10:FF:000134">
    <property type="entry name" value="Protein disulfide-isomerase"/>
    <property type="match status" value="1"/>
</dbReference>
<dbReference type="GO" id="GO:0034976">
    <property type="term" value="P:response to endoplasmic reticulum stress"/>
    <property type="evidence" value="ECO:0007669"/>
    <property type="project" value="TreeGrafter"/>
</dbReference>
<proteinExistence type="inferred from homology"/>
<dbReference type="GO" id="GO:0006457">
    <property type="term" value="P:protein folding"/>
    <property type="evidence" value="ECO:0007669"/>
    <property type="project" value="TreeGrafter"/>
</dbReference>
<evidence type="ECO:0000256" key="7">
    <source>
        <dbReference type="ARBA" id="ARBA00022824"/>
    </source>
</evidence>
<keyword evidence="6" id="KW-0677">Repeat</keyword>
<keyword evidence="8" id="KW-1015">Disulfide bond</keyword>
<comment type="subcellular location">
    <subcellularLocation>
        <location evidence="2">Endoplasmic reticulum lumen</location>
    </subcellularLocation>
</comment>
<gene>
    <name evidence="15" type="ORF">EJB05_46057</name>
</gene>
<evidence type="ECO:0000256" key="9">
    <source>
        <dbReference type="ARBA" id="ARBA00023180"/>
    </source>
</evidence>
<accession>A0A5J9TLY1</accession>
<reference evidence="15 16" key="1">
    <citation type="journal article" date="2019" name="Sci. Rep.">
        <title>A high-quality genome of Eragrostis curvula grass provides insights into Poaceae evolution and supports new strategies to enhance forage quality.</title>
        <authorList>
            <person name="Carballo J."/>
            <person name="Santos B.A.C.M."/>
            <person name="Zappacosta D."/>
            <person name="Garbus I."/>
            <person name="Selva J.P."/>
            <person name="Gallo C.A."/>
            <person name="Diaz A."/>
            <person name="Albertini E."/>
            <person name="Caccamo M."/>
            <person name="Echenique V."/>
        </authorList>
    </citation>
    <scope>NUCLEOTIDE SEQUENCE [LARGE SCALE GENOMIC DNA]</scope>
    <source>
        <strain evidence="16">cv. Victoria</strain>
        <tissue evidence="15">Leaf</tissue>
    </source>
</reference>
<dbReference type="SUPFAM" id="SSF52833">
    <property type="entry name" value="Thioredoxin-like"/>
    <property type="match status" value="4"/>
</dbReference>
<evidence type="ECO:0000256" key="1">
    <source>
        <dbReference type="ARBA" id="ARBA00001182"/>
    </source>
</evidence>
<dbReference type="OrthoDB" id="427280at2759"/>
<dbReference type="FunFam" id="3.40.30.10:FF:000204">
    <property type="entry name" value="Protein disulfide isomerase-like 1-6"/>
    <property type="match status" value="1"/>
</dbReference>
<evidence type="ECO:0000313" key="16">
    <source>
        <dbReference type="Proteomes" id="UP000324897"/>
    </source>
</evidence>
<evidence type="ECO:0000256" key="4">
    <source>
        <dbReference type="ARBA" id="ARBA00012723"/>
    </source>
</evidence>
<dbReference type="Gramene" id="TVU12413">
    <property type="protein sequence ID" value="TVU12413"/>
    <property type="gene ID" value="EJB05_46057"/>
</dbReference>
<keyword evidence="7" id="KW-0256">Endoplasmic reticulum</keyword>
<dbReference type="CDD" id="cd02981">
    <property type="entry name" value="PDI_b_family"/>
    <property type="match status" value="1"/>
</dbReference>
<name>A0A5J9TLY1_9POAL</name>
<comment type="caution">
    <text evidence="15">The sequence shown here is derived from an EMBL/GenBank/DDBJ whole genome shotgun (WGS) entry which is preliminary data.</text>
</comment>
<dbReference type="FunFam" id="3.40.30.10:FF:000201">
    <property type="entry name" value="Protein disulfide isomerase-like 1-5"/>
    <property type="match status" value="1"/>
</dbReference>
<evidence type="ECO:0000313" key="15">
    <source>
        <dbReference type="EMBL" id="TVU12413.1"/>
    </source>
</evidence>
<sequence>MRAPWRLAALAAALLVMALAVSAARLDLDDDDDSGVLDELLAVEEEAERGGLEDDGGGAEAVRRAQSMVLVLDNDNARRAVEEHAELLLLGYAPWCERSAALMPRFAEAAAALRAMGSAVAFAKLDGERYPKAGAAVGVKGFPTVLLFVNGTEHHYTGLHTKDALVTWVRKKTGAPVIRLQSRDSAEEFLKKDQTFVIGFFKNFEGAEYEEFVKAAVTDNEVQFVETNDRSVAKILFPGISSEEQFLGLVKSEPEKFEKFDGTFEEKAILQFVDLHKFPLITVFTELNSAKVYSSPIKMQVFTFSEAYDFEDLESMIEEIARAFKTKIMFIHVDTAEENLAKPFLTLYGLESDKRPVIVTAFDTTNGAKYLMEGDINAKNIREFCLGLLDGTLRSYQKSEPIPEEKGIVEKVVGRTFESSVLESPQNIFLEVHTPWCVDCEAISKNVEKLAKHFSGLDNLKFARIDASVNEHPKLQVNDYPTLLLYPAEDKSNPIKLSKKASVKNLAKLIKEKLQISDVETVAAAAPAPAADSVKDEL</sequence>
<evidence type="ECO:0000256" key="2">
    <source>
        <dbReference type="ARBA" id="ARBA00004319"/>
    </source>
</evidence>
<dbReference type="CDD" id="cd02982">
    <property type="entry name" value="PDI_b'_family"/>
    <property type="match status" value="1"/>
</dbReference>
<feature type="domain" description="Thioredoxin" evidence="14">
    <location>
        <begin position="41"/>
        <end position="174"/>
    </location>
</feature>
<keyword evidence="10" id="KW-0413">Isomerase</keyword>
<organism evidence="15 16">
    <name type="scientific">Eragrostis curvula</name>
    <name type="common">weeping love grass</name>
    <dbReference type="NCBI Taxonomy" id="38414"/>
    <lineage>
        <taxon>Eukaryota</taxon>
        <taxon>Viridiplantae</taxon>
        <taxon>Streptophyta</taxon>
        <taxon>Embryophyta</taxon>
        <taxon>Tracheophyta</taxon>
        <taxon>Spermatophyta</taxon>
        <taxon>Magnoliopsida</taxon>
        <taxon>Liliopsida</taxon>
        <taxon>Poales</taxon>
        <taxon>Poaceae</taxon>
        <taxon>PACMAD clade</taxon>
        <taxon>Chloridoideae</taxon>
        <taxon>Eragrostideae</taxon>
        <taxon>Eragrostidinae</taxon>
        <taxon>Eragrostis</taxon>
    </lineage>
</organism>
<evidence type="ECO:0000256" key="5">
    <source>
        <dbReference type="ARBA" id="ARBA00022729"/>
    </source>
</evidence>
<keyword evidence="9" id="KW-0325">Glycoprotein</keyword>
<dbReference type="Proteomes" id="UP000324897">
    <property type="component" value="Chromosome 3"/>
</dbReference>